<dbReference type="SUPFAM" id="SSF75516">
    <property type="entry name" value="Pheromone-binding domain of LuxR-like quorum-sensing transcription factors"/>
    <property type="match status" value="1"/>
</dbReference>
<dbReference type="PRINTS" id="PR00038">
    <property type="entry name" value="HTHLUXR"/>
</dbReference>
<gene>
    <name evidence="5" type="ORF">GGI48_20025</name>
</gene>
<evidence type="ECO:0000256" key="1">
    <source>
        <dbReference type="ARBA" id="ARBA00023015"/>
    </source>
</evidence>
<dbReference type="InterPro" id="IPR036388">
    <property type="entry name" value="WH-like_DNA-bd_sf"/>
</dbReference>
<evidence type="ECO:0000313" key="6">
    <source>
        <dbReference type="Proteomes" id="UP000515277"/>
    </source>
</evidence>
<sequence>MQIKLSEYNDCLLSGRNLEAQLDEAMLLASNLGFDALVYDYSPVPFDHEGLLITPEVLLRKTPTEWQELWCSEGYYQIDPVQQVALNSISPFLWSYQPEAETVLKQVIGLRHAPVVSYLQNAQMAHGVSVPIHLPKGGFASLAGLRSGGTQSALKDMRHVLGEFSLIAYALQEAAYPVLSKKEGNHSSAPLTKRERECMKWAAEGFTALEIAARLHRSVATVTLHLNSAMHKLGARNRVQAVARAVHYRLLDS</sequence>
<dbReference type="InterPro" id="IPR005143">
    <property type="entry name" value="TF_LuxR_autoind-bd_dom"/>
</dbReference>
<dbReference type="SUPFAM" id="SSF46894">
    <property type="entry name" value="C-terminal effector domain of the bipartite response regulators"/>
    <property type="match status" value="1"/>
</dbReference>
<dbReference type="InterPro" id="IPR036693">
    <property type="entry name" value="TF_LuxR_autoind-bd_dom_sf"/>
</dbReference>
<dbReference type="CDD" id="cd06170">
    <property type="entry name" value="LuxR_C_like"/>
    <property type="match status" value="1"/>
</dbReference>
<accession>A0A7G7X6J9</accession>
<dbReference type="PANTHER" id="PTHR44688:SF16">
    <property type="entry name" value="DNA-BINDING TRANSCRIPTIONAL ACTIVATOR DEVR_DOSR"/>
    <property type="match status" value="1"/>
</dbReference>
<dbReference type="SMART" id="SM00421">
    <property type="entry name" value="HTH_LUXR"/>
    <property type="match status" value="1"/>
</dbReference>
<protein>
    <submittedName>
        <fullName evidence="5">LuxR family transcriptional regulator</fullName>
    </submittedName>
</protein>
<dbReference type="Proteomes" id="UP000515277">
    <property type="component" value="Chromosome"/>
</dbReference>
<dbReference type="PANTHER" id="PTHR44688">
    <property type="entry name" value="DNA-BINDING TRANSCRIPTIONAL ACTIVATOR DEVR_DOSR"/>
    <property type="match status" value="1"/>
</dbReference>
<reference evidence="6" key="1">
    <citation type="journal article" date="2020" name="Microbiol. Resour. Announc.">
        <title>Complete genome sequences of four natural Pseudomonas isolates that catabolize a wide range of aromatic compounds relevant to lignin valorization.</title>
        <authorList>
            <person name="Hatmaker E.A."/>
            <person name="Presley G."/>
            <person name="Cannon O."/>
            <person name="Guss A.M."/>
            <person name="Elkins J.G."/>
        </authorList>
    </citation>
    <scope>NUCLEOTIDE SEQUENCE [LARGE SCALE GENOMIC DNA]</scope>
    <source>
        <strain evidence="6">H1F5C</strain>
    </source>
</reference>
<evidence type="ECO:0000256" key="3">
    <source>
        <dbReference type="ARBA" id="ARBA00023163"/>
    </source>
</evidence>
<name>A0A7G7X6J9_9PSED</name>
<dbReference type="Pfam" id="PF00196">
    <property type="entry name" value="GerE"/>
    <property type="match status" value="1"/>
</dbReference>
<dbReference type="InterPro" id="IPR016032">
    <property type="entry name" value="Sig_transdc_resp-reg_C-effctor"/>
</dbReference>
<dbReference type="RefSeq" id="WP_047306154.1">
    <property type="nucleotide sequence ID" value="NZ_CP060201.1"/>
</dbReference>
<evidence type="ECO:0000313" key="5">
    <source>
        <dbReference type="EMBL" id="QNH75594.1"/>
    </source>
</evidence>
<dbReference type="PROSITE" id="PS50043">
    <property type="entry name" value="HTH_LUXR_2"/>
    <property type="match status" value="1"/>
</dbReference>
<dbReference type="Pfam" id="PF03472">
    <property type="entry name" value="Autoind_bind"/>
    <property type="match status" value="1"/>
</dbReference>
<dbReference type="EMBL" id="CP060201">
    <property type="protein sequence ID" value="QNH75594.1"/>
    <property type="molecule type" value="Genomic_DNA"/>
</dbReference>
<keyword evidence="1" id="KW-0805">Transcription regulation</keyword>
<dbReference type="Gene3D" id="3.30.450.80">
    <property type="entry name" value="Transcription factor LuxR-like, autoinducer-binding domain"/>
    <property type="match status" value="1"/>
</dbReference>
<keyword evidence="3" id="KW-0804">Transcription</keyword>
<dbReference type="GO" id="GO:0003677">
    <property type="term" value="F:DNA binding"/>
    <property type="evidence" value="ECO:0007669"/>
    <property type="project" value="UniProtKB-KW"/>
</dbReference>
<dbReference type="Gene3D" id="1.10.10.10">
    <property type="entry name" value="Winged helix-like DNA-binding domain superfamily/Winged helix DNA-binding domain"/>
    <property type="match status" value="1"/>
</dbReference>
<dbReference type="GO" id="GO:0006355">
    <property type="term" value="P:regulation of DNA-templated transcription"/>
    <property type="evidence" value="ECO:0007669"/>
    <property type="project" value="InterPro"/>
</dbReference>
<evidence type="ECO:0000259" key="4">
    <source>
        <dbReference type="PROSITE" id="PS50043"/>
    </source>
</evidence>
<evidence type="ECO:0000256" key="2">
    <source>
        <dbReference type="ARBA" id="ARBA00023125"/>
    </source>
</evidence>
<dbReference type="InterPro" id="IPR000792">
    <property type="entry name" value="Tscrpt_reg_LuxR_C"/>
</dbReference>
<dbReference type="PROSITE" id="PS00622">
    <property type="entry name" value="HTH_LUXR_1"/>
    <property type="match status" value="1"/>
</dbReference>
<keyword evidence="2" id="KW-0238">DNA-binding</keyword>
<feature type="domain" description="HTH luxR-type" evidence="4">
    <location>
        <begin position="184"/>
        <end position="249"/>
    </location>
</feature>
<dbReference type="AlphaFoldDB" id="A0A7G7X6J9"/>
<organism evidence="5 6">
    <name type="scientific">Pseudomonas protegens</name>
    <dbReference type="NCBI Taxonomy" id="380021"/>
    <lineage>
        <taxon>Bacteria</taxon>
        <taxon>Pseudomonadati</taxon>
        <taxon>Pseudomonadota</taxon>
        <taxon>Gammaproteobacteria</taxon>
        <taxon>Pseudomonadales</taxon>
        <taxon>Pseudomonadaceae</taxon>
        <taxon>Pseudomonas</taxon>
    </lineage>
</organism>
<proteinExistence type="predicted"/>